<keyword evidence="2" id="KW-0479">Metal-binding</keyword>
<feature type="binding site" evidence="2">
    <location>
        <position position="12"/>
    </location>
    <ligand>
        <name>Zn(2+)</name>
        <dbReference type="ChEBI" id="CHEBI:29105"/>
        <label>1</label>
    </ligand>
</feature>
<dbReference type="GO" id="GO:0000049">
    <property type="term" value="F:tRNA binding"/>
    <property type="evidence" value="ECO:0007669"/>
    <property type="project" value="TreeGrafter"/>
</dbReference>
<evidence type="ECO:0000313" key="5">
    <source>
        <dbReference type="EMBL" id="OFV67187.1"/>
    </source>
</evidence>
<dbReference type="GO" id="GO:0046872">
    <property type="term" value="F:metal ion binding"/>
    <property type="evidence" value="ECO:0007669"/>
    <property type="project" value="UniProtKB-KW"/>
</dbReference>
<gene>
    <name evidence="5" type="ORF">SCAL_001721</name>
</gene>
<feature type="binding site" evidence="2">
    <location>
        <position position="280"/>
    </location>
    <ligand>
        <name>Zn(2+)</name>
        <dbReference type="ChEBI" id="CHEBI:29105"/>
        <label>2</label>
    </ligand>
</feature>
<organism evidence="5 6">
    <name type="scientific">Candidatus Syntropharchaeum caldarium</name>
    <dbReference type="NCBI Taxonomy" id="1838285"/>
    <lineage>
        <taxon>Archaea</taxon>
        <taxon>Methanobacteriati</taxon>
        <taxon>Methanobacteriota</taxon>
        <taxon>Stenosarchaea group</taxon>
        <taxon>Methanomicrobia</taxon>
        <taxon>Methanosarcinales</taxon>
        <taxon>ANME-2 cluster</taxon>
        <taxon>Candidatus Syntropharchaeum</taxon>
    </lineage>
</organism>
<evidence type="ECO:0000313" key="6">
    <source>
        <dbReference type="Proteomes" id="UP000186940"/>
    </source>
</evidence>
<feature type="binding site" evidence="3">
    <location>
        <position position="68"/>
    </location>
    <ligand>
        <name>ATP</name>
        <dbReference type="ChEBI" id="CHEBI:30616"/>
    </ligand>
</feature>
<dbReference type="InterPro" id="IPR014729">
    <property type="entry name" value="Rossmann-like_a/b/a_fold"/>
</dbReference>
<dbReference type="GO" id="GO:0016740">
    <property type="term" value="F:transferase activity"/>
    <property type="evidence" value="ECO:0007669"/>
    <property type="project" value="UniProtKB-KW"/>
</dbReference>
<feature type="binding site" evidence="3">
    <location>
        <position position="167"/>
    </location>
    <ligand>
        <name>ATP</name>
        <dbReference type="ChEBI" id="CHEBI:30616"/>
    </ligand>
</feature>
<evidence type="ECO:0000259" key="4">
    <source>
        <dbReference type="Pfam" id="PF01171"/>
    </source>
</evidence>
<feature type="binding site" evidence="3">
    <location>
        <position position="162"/>
    </location>
    <ligand>
        <name>ATP</name>
        <dbReference type="ChEBI" id="CHEBI:30616"/>
    </ligand>
</feature>
<dbReference type="Gene3D" id="3.40.50.620">
    <property type="entry name" value="HUPs"/>
    <property type="match status" value="1"/>
</dbReference>
<protein>
    <submittedName>
        <fullName evidence="5">PP-loop domain-containing protein</fullName>
    </submittedName>
</protein>
<keyword evidence="3" id="KW-0547">Nucleotide-binding</keyword>
<dbReference type="EMBL" id="LYOS01000007">
    <property type="protein sequence ID" value="OFV67187.1"/>
    <property type="molecule type" value="Genomic_DNA"/>
</dbReference>
<dbReference type="GO" id="GO:0002143">
    <property type="term" value="P:tRNA wobble position uridine thiolation"/>
    <property type="evidence" value="ECO:0007669"/>
    <property type="project" value="TreeGrafter"/>
</dbReference>
<dbReference type="Proteomes" id="UP000186940">
    <property type="component" value="Unassembled WGS sequence"/>
</dbReference>
<keyword evidence="2" id="KW-0862">Zinc</keyword>
<proteinExistence type="predicted"/>
<dbReference type="GO" id="GO:0002144">
    <property type="term" value="C:cytosolic tRNA wobble base thiouridylase complex"/>
    <property type="evidence" value="ECO:0007669"/>
    <property type="project" value="TreeGrafter"/>
</dbReference>
<dbReference type="PANTHER" id="PTHR11807">
    <property type="entry name" value="ATPASES OF THE PP SUPERFAMILY-RELATED"/>
    <property type="match status" value="1"/>
</dbReference>
<keyword evidence="3" id="KW-0067">ATP-binding</keyword>
<dbReference type="SUPFAM" id="SSF52402">
    <property type="entry name" value="Adenine nucleotide alpha hydrolases-like"/>
    <property type="match status" value="1"/>
</dbReference>
<comment type="caution">
    <text evidence="5">The sequence shown here is derived from an EMBL/GenBank/DDBJ whole genome shotgun (WGS) entry which is preliminary data.</text>
</comment>
<dbReference type="Pfam" id="PF01171">
    <property type="entry name" value="ATP_bind_3"/>
    <property type="match status" value="1"/>
</dbReference>
<feature type="binding site" evidence="2">
    <location>
        <position position="296"/>
    </location>
    <ligand>
        <name>Zn(2+)</name>
        <dbReference type="ChEBI" id="CHEBI:29105"/>
        <label>2</label>
    </ligand>
</feature>
<feature type="domain" description="tRNA(Ile)-lysidine/2-thiocytidine synthase N-terminal" evidence="4">
    <location>
        <begin position="59"/>
        <end position="226"/>
    </location>
</feature>
<dbReference type="InterPro" id="IPR011063">
    <property type="entry name" value="TilS/TtcA_N"/>
</dbReference>
<sequence>MNITGMKFCERCRKKEADVVLSTVRFCEPCFIEYFERQVQRAIDGEKLGAEMFSRDSRILMAVSGGKDSMTLWNVLNDLGYETCGLHIDLNIDEYSEVSRRVVENFAASKSLDLIVVDLRKEYGKSLMELAMRDACSACGLVKRYLMNKVAYEKGFSVLATGHTLDDECVTLLGNLTRWNLEFLQRQYPILESTHPKLVRKVKPLFRISDEETAAYARIKRLEFVREKCPLASGATSLSYKKVLNELEQRHPSLKKAFYLGFLKNKSLFGKEENFELKTCESCGMPTANVGLCAFCKLLERPKRRHDEKSKVKPLSI</sequence>
<dbReference type="InterPro" id="IPR035107">
    <property type="entry name" value="tRNA_thiolation_TtcA_Ctu1"/>
</dbReference>
<feature type="binding site" evidence="2">
    <location>
        <position position="9"/>
    </location>
    <ligand>
        <name>Zn(2+)</name>
        <dbReference type="ChEBI" id="CHEBI:29105"/>
        <label>1</label>
    </ligand>
</feature>
<feature type="binding site" evidence="3">
    <location>
        <begin position="62"/>
        <end position="64"/>
    </location>
    <ligand>
        <name>ATP</name>
        <dbReference type="ChEBI" id="CHEBI:30616"/>
    </ligand>
</feature>
<dbReference type="GO" id="GO:0005524">
    <property type="term" value="F:ATP binding"/>
    <property type="evidence" value="ECO:0007669"/>
    <property type="project" value="UniProtKB-KW"/>
</dbReference>
<keyword evidence="6" id="KW-1185">Reference proteome</keyword>
<feature type="binding site" evidence="2">
    <location>
        <position position="283"/>
    </location>
    <ligand>
        <name>Zn(2+)</name>
        <dbReference type="ChEBI" id="CHEBI:29105"/>
        <label>2</label>
    </ligand>
</feature>
<evidence type="ECO:0000256" key="2">
    <source>
        <dbReference type="PIRSR" id="PIRSR004976-50"/>
    </source>
</evidence>
<feature type="binding site" evidence="3">
    <location>
        <position position="88"/>
    </location>
    <ligand>
        <name>ATP</name>
        <dbReference type="ChEBI" id="CHEBI:30616"/>
    </ligand>
</feature>
<evidence type="ECO:0000256" key="1">
    <source>
        <dbReference type="ARBA" id="ARBA00022679"/>
    </source>
</evidence>
<feature type="binding site" evidence="2">
    <location>
        <position position="30"/>
    </location>
    <ligand>
        <name>Zn(2+)</name>
        <dbReference type="ChEBI" id="CHEBI:29105"/>
        <label>1</label>
    </ligand>
</feature>
<accession>A0A1F2P750</accession>
<dbReference type="AlphaFoldDB" id="A0A1F2P750"/>
<dbReference type="PANTHER" id="PTHR11807:SF27">
    <property type="entry name" value="TRNA-5-METHYLURIDINE(54) 2-SULFURTRANSFERASE"/>
    <property type="match status" value="1"/>
</dbReference>
<keyword evidence="1" id="KW-0808">Transferase</keyword>
<name>A0A1F2P750_9EURY</name>
<dbReference type="PIRSF" id="PIRSF004976">
    <property type="entry name" value="ATPase_YdaO"/>
    <property type="match status" value="1"/>
</dbReference>
<evidence type="ECO:0000256" key="3">
    <source>
        <dbReference type="PIRSR" id="PIRSR004976-51"/>
    </source>
</evidence>
<reference evidence="5" key="1">
    <citation type="submission" date="2016-05" db="EMBL/GenBank/DDBJ databases">
        <title>Microbial consortia oxidize butane by reversing methanogenesis.</title>
        <authorList>
            <person name="Laso-Perez R."/>
            <person name="Richter M."/>
            <person name="Wegener G."/>
            <person name="Musat F."/>
        </authorList>
    </citation>
    <scope>NUCLEOTIDE SEQUENCE [LARGE SCALE GENOMIC DNA]</scope>
    <source>
        <strain evidence="5">BOX2</strain>
    </source>
</reference>
<feature type="binding site" evidence="2">
    <location>
        <position position="293"/>
    </location>
    <ligand>
        <name>Zn(2+)</name>
        <dbReference type="ChEBI" id="CHEBI:29105"/>
        <label>2</label>
    </ligand>
</feature>
<feature type="binding site" evidence="2">
    <location>
        <position position="27"/>
    </location>
    <ligand>
        <name>Zn(2+)</name>
        <dbReference type="ChEBI" id="CHEBI:29105"/>
        <label>1</label>
    </ligand>
</feature>
<dbReference type="STRING" id="1838285.SCAL_001721"/>